<name>A0A9P3FBQ8_9PEZI</name>
<accession>A0A9P3FBQ8</accession>
<gene>
    <name evidence="1" type="ORF">CKM354_000122300</name>
</gene>
<evidence type="ECO:0000313" key="2">
    <source>
        <dbReference type="Proteomes" id="UP000825890"/>
    </source>
</evidence>
<dbReference type="GeneID" id="68286798"/>
<protein>
    <submittedName>
        <fullName evidence="1">Uncharacterized protein</fullName>
    </submittedName>
</protein>
<comment type="caution">
    <text evidence="1">The sequence shown here is derived from an EMBL/GenBank/DDBJ whole genome shotgun (WGS) entry which is preliminary data.</text>
</comment>
<evidence type="ECO:0000313" key="1">
    <source>
        <dbReference type="EMBL" id="GIZ37787.1"/>
    </source>
</evidence>
<organism evidence="1 2">
    <name type="scientific">Cercospora kikuchii</name>
    <dbReference type="NCBI Taxonomy" id="84275"/>
    <lineage>
        <taxon>Eukaryota</taxon>
        <taxon>Fungi</taxon>
        <taxon>Dikarya</taxon>
        <taxon>Ascomycota</taxon>
        <taxon>Pezizomycotina</taxon>
        <taxon>Dothideomycetes</taxon>
        <taxon>Dothideomycetidae</taxon>
        <taxon>Mycosphaerellales</taxon>
        <taxon>Mycosphaerellaceae</taxon>
        <taxon>Cercospora</taxon>
    </lineage>
</organism>
<dbReference type="AlphaFoldDB" id="A0A9P3FBQ8"/>
<dbReference type="OrthoDB" id="2333384at2759"/>
<dbReference type="RefSeq" id="XP_044652274.1">
    <property type="nucleotide sequence ID" value="XM_044796339.1"/>
</dbReference>
<sequence length="436" mass="49262">MHLPSQRLDEDSCALRIFVADLCNCALAFSYRVLSGHHHISCSKRHINPEYDKAHITSHISKEDMPPTLNLRDRRYPKLGKLDAQIRLDEGARTIYGSTGPVTGSLVLKYLPYDKAVFKWQSETVYASDLSHTKYNRIAVSFPKVTEKLIETVPLCGTITATVILRAMFRYKTRIFYSGGQGGSQMVERTYDKQLCQEQVVVCVGWISATVGDEFTSPFAIQFPHAQRMPPPTFTDHMQCRPETIIVGVEYRLGLQLQVDGASPQMNDTWWDGHPSINYQLAQPPEDLFASTLTTSTYQSKIQSWLLLPPEQRRREWKAKAKAKGRPQTMPILTMDISCTTCSHSYPGQVMDVTIAVRKNDMNSTAESMPDIVLVGVRTKLMAQIRVTEPDRRGESCVQELSCRNEFPILLCSQNNRSATVTLDPLDQHSCSFSFD</sequence>
<dbReference type="Proteomes" id="UP000825890">
    <property type="component" value="Unassembled WGS sequence"/>
</dbReference>
<keyword evidence="2" id="KW-1185">Reference proteome</keyword>
<proteinExistence type="predicted"/>
<dbReference type="EMBL" id="BOLY01000001">
    <property type="protein sequence ID" value="GIZ37787.1"/>
    <property type="molecule type" value="Genomic_DNA"/>
</dbReference>
<reference evidence="1 2" key="1">
    <citation type="submission" date="2021-01" db="EMBL/GenBank/DDBJ databases">
        <title>Cercospora kikuchii MAFF 305040 whole genome shotgun sequence.</title>
        <authorList>
            <person name="Kashiwa T."/>
            <person name="Suzuki T."/>
        </authorList>
    </citation>
    <scope>NUCLEOTIDE SEQUENCE [LARGE SCALE GENOMIC DNA]</scope>
    <source>
        <strain evidence="1 2">MAFF 305040</strain>
    </source>
</reference>